<dbReference type="RefSeq" id="WP_062444990.1">
    <property type="nucleotide sequence ID" value="NZ_BMCJ01000001.1"/>
</dbReference>
<organism evidence="1 2">
    <name type="scientific">Thalassobacillus devorans</name>
    <dbReference type="NCBI Taxonomy" id="279813"/>
    <lineage>
        <taxon>Bacteria</taxon>
        <taxon>Bacillati</taxon>
        <taxon>Bacillota</taxon>
        <taxon>Bacilli</taxon>
        <taxon>Bacillales</taxon>
        <taxon>Bacillaceae</taxon>
        <taxon>Thalassobacillus</taxon>
    </lineage>
</organism>
<protein>
    <recommendedName>
        <fullName evidence="3">DNA-binding protein</fullName>
    </recommendedName>
</protein>
<accession>A0ABQ1NI28</accession>
<evidence type="ECO:0008006" key="3">
    <source>
        <dbReference type="Google" id="ProtNLM"/>
    </source>
</evidence>
<comment type="caution">
    <text evidence="1">The sequence shown here is derived from an EMBL/GenBank/DDBJ whole genome shotgun (WGS) entry which is preliminary data.</text>
</comment>
<sequence length="95" mass="10738">MVWIALGIAAAGFFIGEGLKNFKAPDGKSLLDAFQEEDRAHELIPEKDVHNFMGISKKDANVLRQEHPDIPHLSINGNVYFPKKKLREWLLNLGK</sequence>
<evidence type="ECO:0000313" key="1">
    <source>
        <dbReference type="EMBL" id="GGC77329.1"/>
    </source>
</evidence>
<dbReference type="Proteomes" id="UP000619534">
    <property type="component" value="Unassembled WGS sequence"/>
</dbReference>
<name>A0ABQ1NI28_9BACI</name>
<keyword evidence="2" id="KW-1185">Reference proteome</keyword>
<gene>
    <name evidence="1" type="primary">yoaF</name>
    <name evidence="1" type="ORF">GCM10007216_04810</name>
</gene>
<reference evidence="2" key="1">
    <citation type="journal article" date="2019" name="Int. J. Syst. Evol. Microbiol.">
        <title>The Global Catalogue of Microorganisms (GCM) 10K type strain sequencing project: providing services to taxonomists for standard genome sequencing and annotation.</title>
        <authorList>
            <consortium name="The Broad Institute Genomics Platform"/>
            <consortium name="The Broad Institute Genome Sequencing Center for Infectious Disease"/>
            <person name="Wu L."/>
            <person name="Ma J."/>
        </authorList>
    </citation>
    <scope>NUCLEOTIDE SEQUENCE [LARGE SCALE GENOMIC DNA]</scope>
    <source>
        <strain evidence="2">CCM 7282</strain>
    </source>
</reference>
<proteinExistence type="predicted"/>
<evidence type="ECO:0000313" key="2">
    <source>
        <dbReference type="Proteomes" id="UP000619534"/>
    </source>
</evidence>
<dbReference type="EMBL" id="BMCJ01000001">
    <property type="protein sequence ID" value="GGC77329.1"/>
    <property type="molecule type" value="Genomic_DNA"/>
</dbReference>